<dbReference type="PANTHER" id="PTHR39338:SF5">
    <property type="entry name" value="BLR6139 PROTEIN"/>
    <property type="match status" value="1"/>
</dbReference>
<dbReference type="AlphaFoldDB" id="A0AAV3U146"/>
<dbReference type="EMBL" id="BAABLX010000007">
    <property type="protein sequence ID" value="GAA4936338.1"/>
    <property type="molecule type" value="Genomic_DNA"/>
</dbReference>
<dbReference type="RefSeq" id="WP_345418745.1">
    <property type="nucleotide sequence ID" value="NZ_AP031496.1"/>
</dbReference>
<dbReference type="Proteomes" id="UP001409585">
    <property type="component" value="Unassembled WGS sequence"/>
</dbReference>
<sequence length="447" mass="50201">MDKALLSFVQSLRHHGIPVSANETIIALKACGLIGFEHRHQIKAALCATLAKSETHARQTADLFEAFFTTGAIRDNIDLPTLRTQQTSISNAFPVPIAQSELGQLLTSANPNLSLAIANAAQQVNTQEMTLFLQINRVSRQILIAMGDRALVREIAQLRNENSECDTAHHLEEKRQQLLQLITAFVGQQYQLFGKNSVSSLQFNRLQKQKLTTMEDHEQILLRTLILKVAKKLASQHSRKKKMHRKGQLDVKKTITSNIAYGGLPYKTHWKSTKKEKPKVHALCDVSGSIAKTSKFFLLFVHALQSVLPNVRSFVFTNHTTEVTNLFATTNSTEAIAMTVDKLSHGSTDYGQALLDYNDIAGHSVDHRTHVIILGDARNNYDSSNAEIWRTVYRKSLSTLWLNPEPRAQWNTGDSIIEQYAPYCSTLETCNSVNDMDRIFSRLLKHS</sequence>
<proteinExistence type="predicted"/>
<dbReference type="Pfam" id="PF05762">
    <property type="entry name" value="VWA_CoxE"/>
    <property type="match status" value="1"/>
</dbReference>
<protein>
    <submittedName>
        <fullName evidence="1">VWA domain-containing protein</fullName>
    </submittedName>
</protein>
<dbReference type="InterPro" id="IPR008912">
    <property type="entry name" value="Uncharacterised_CoxE"/>
</dbReference>
<gene>
    <name evidence="1" type="ORF">GCM10025791_12550</name>
</gene>
<evidence type="ECO:0000313" key="2">
    <source>
        <dbReference type="Proteomes" id="UP001409585"/>
    </source>
</evidence>
<name>A0AAV3U146_9ALTE</name>
<comment type="caution">
    <text evidence="1">The sequence shown here is derived from an EMBL/GenBank/DDBJ whole genome shotgun (WGS) entry which is preliminary data.</text>
</comment>
<dbReference type="PIRSF" id="PIRSF010256">
    <property type="entry name" value="CoxE_vWa"/>
    <property type="match status" value="1"/>
</dbReference>
<evidence type="ECO:0000313" key="1">
    <source>
        <dbReference type="EMBL" id="GAA4936338.1"/>
    </source>
</evidence>
<organism evidence="1 2">
    <name type="scientific">Halioxenophilus aromaticivorans</name>
    <dbReference type="NCBI Taxonomy" id="1306992"/>
    <lineage>
        <taxon>Bacteria</taxon>
        <taxon>Pseudomonadati</taxon>
        <taxon>Pseudomonadota</taxon>
        <taxon>Gammaproteobacteria</taxon>
        <taxon>Alteromonadales</taxon>
        <taxon>Alteromonadaceae</taxon>
        <taxon>Halioxenophilus</taxon>
    </lineage>
</organism>
<dbReference type="PANTHER" id="PTHR39338">
    <property type="entry name" value="BLL5662 PROTEIN-RELATED"/>
    <property type="match status" value="1"/>
</dbReference>
<dbReference type="InterPro" id="IPR011195">
    <property type="entry name" value="UCP010256"/>
</dbReference>
<keyword evidence="2" id="KW-1185">Reference proteome</keyword>
<reference evidence="2" key="1">
    <citation type="journal article" date="2019" name="Int. J. Syst. Evol. Microbiol.">
        <title>The Global Catalogue of Microorganisms (GCM) 10K type strain sequencing project: providing services to taxonomists for standard genome sequencing and annotation.</title>
        <authorList>
            <consortium name="The Broad Institute Genomics Platform"/>
            <consortium name="The Broad Institute Genome Sequencing Center for Infectious Disease"/>
            <person name="Wu L."/>
            <person name="Ma J."/>
        </authorList>
    </citation>
    <scope>NUCLEOTIDE SEQUENCE [LARGE SCALE GENOMIC DNA]</scope>
    <source>
        <strain evidence="2">JCM 19134</strain>
    </source>
</reference>
<accession>A0AAV3U146</accession>